<dbReference type="Proteomes" id="UP000252517">
    <property type="component" value="Unassembled WGS sequence"/>
</dbReference>
<name>A0A367WXV7_9PROT</name>
<keyword evidence="1" id="KW-1133">Transmembrane helix</keyword>
<sequence>MCRGVNLQAGLSSVLEVAWIFATNLNIIIYQFVMLVVPVLCGDCTPSSRYFDRIYRNKPEDRTLP</sequence>
<keyword evidence="1" id="KW-0472">Membrane</keyword>
<protein>
    <submittedName>
        <fullName evidence="2">Uncharacterized protein</fullName>
    </submittedName>
</protein>
<dbReference type="EMBL" id="JPWH01000017">
    <property type="protein sequence ID" value="RCK45252.1"/>
    <property type="molecule type" value="Genomic_DNA"/>
</dbReference>
<keyword evidence="1" id="KW-0812">Transmembrane</keyword>
<organism evidence="2 3">
    <name type="scientific">Thalassospira profundimaris</name>
    <dbReference type="NCBI Taxonomy" id="502049"/>
    <lineage>
        <taxon>Bacteria</taxon>
        <taxon>Pseudomonadati</taxon>
        <taxon>Pseudomonadota</taxon>
        <taxon>Alphaproteobacteria</taxon>
        <taxon>Rhodospirillales</taxon>
        <taxon>Thalassospiraceae</taxon>
        <taxon>Thalassospira</taxon>
    </lineage>
</organism>
<evidence type="ECO:0000313" key="2">
    <source>
        <dbReference type="EMBL" id="RCK45252.1"/>
    </source>
</evidence>
<feature type="transmembrane region" description="Helical" evidence="1">
    <location>
        <begin position="17"/>
        <end position="41"/>
    </location>
</feature>
<gene>
    <name evidence="2" type="ORF">TH25_18110</name>
</gene>
<evidence type="ECO:0000256" key="1">
    <source>
        <dbReference type="SAM" id="Phobius"/>
    </source>
</evidence>
<proteinExistence type="predicted"/>
<comment type="caution">
    <text evidence="2">The sequence shown here is derived from an EMBL/GenBank/DDBJ whole genome shotgun (WGS) entry which is preliminary data.</text>
</comment>
<dbReference type="AlphaFoldDB" id="A0A367WXV7"/>
<reference evidence="2 3" key="1">
    <citation type="submission" date="2014-07" db="EMBL/GenBank/DDBJ databases">
        <title>Draft genome sequence of Thalassospira profundimaris S25-3-2.</title>
        <authorList>
            <person name="Lai Q."/>
            <person name="Shao Z."/>
        </authorList>
    </citation>
    <scope>NUCLEOTIDE SEQUENCE [LARGE SCALE GENOMIC DNA]</scope>
    <source>
        <strain evidence="2 3">S25-3-2</strain>
    </source>
</reference>
<accession>A0A367WXV7</accession>
<evidence type="ECO:0000313" key="3">
    <source>
        <dbReference type="Proteomes" id="UP000252517"/>
    </source>
</evidence>